<feature type="region of interest" description="Disordered" evidence="1">
    <location>
        <begin position="1"/>
        <end position="48"/>
    </location>
</feature>
<dbReference type="EMBL" id="JAYMYQ010000009">
    <property type="protein sequence ID" value="KAK7313052.1"/>
    <property type="molecule type" value="Genomic_DNA"/>
</dbReference>
<feature type="compositionally biased region" description="Polar residues" evidence="1">
    <location>
        <begin position="25"/>
        <end position="34"/>
    </location>
</feature>
<organism evidence="2 3">
    <name type="scientific">Canavalia gladiata</name>
    <name type="common">Sword bean</name>
    <name type="synonym">Dolichos gladiatus</name>
    <dbReference type="NCBI Taxonomy" id="3824"/>
    <lineage>
        <taxon>Eukaryota</taxon>
        <taxon>Viridiplantae</taxon>
        <taxon>Streptophyta</taxon>
        <taxon>Embryophyta</taxon>
        <taxon>Tracheophyta</taxon>
        <taxon>Spermatophyta</taxon>
        <taxon>Magnoliopsida</taxon>
        <taxon>eudicotyledons</taxon>
        <taxon>Gunneridae</taxon>
        <taxon>Pentapetalae</taxon>
        <taxon>rosids</taxon>
        <taxon>fabids</taxon>
        <taxon>Fabales</taxon>
        <taxon>Fabaceae</taxon>
        <taxon>Papilionoideae</taxon>
        <taxon>50 kb inversion clade</taxon>
        <taxon>NPAAA clade</taxon>
        <taxon>indigoferoid/millettioid clade</taxon>
        <taxon>Phaseoleae</taxon>
        <taxon>Canavalia</taxon>
    </lineage>
</organism>
<gene>
    <name evidence="2" type="ORF">VNO77_37412</name>
</gene>
<evidence type="ECO:0000313" key="3">
    <source>
        <dbReference type="Proteomes" id="UP001367508"/>
    </source>
</evidence>
<feature type="compositionally biased region" description="Polar residues" evidence="1">
    <location>
        <begin position="1"/>
        <end position="15"/>
    </location>
</feature>
<dbReference type="AlphaFoldDB" id="A0AAN9PWQ0"/>
<accession>A0AAN9PWQ0</accession>
<reference evidence="2 3" key="1">
    <citation type="submission" date="2024-01" db="EMBL/GenBank/DDBJ databases">
        <title>The genomes of 5 underutilized Papilionoideae crops provide insights into root nodulation and disease resistanc.</title>
        <authorList>
            <person name="Jiang F."/>
        </authorList>
    </citation>
    <scope>NUCLEOTIDE SEQUENCE [LARGE SCALE GENOMIC DNA]</scope>
    <source>
        <strain evidence="2">LVBAO_FW01</strain>
        <tissue evidence="2">Leaves</tissue>
    </source>
</reference>
<keyword evidence="3" id="KW-1185">Reference proteome</keyword>
<evidence type="ECO:0000256" key="1">
    <source>
        <dbReference type="SAM" id="MobiDB-lite"/>
    </source>
</evidence>
<sequence length="69" mass="7418">MESTDPNVTHGQSGTWYCRHGAPNPKTSESSSAWESLGRNGPPPSRPQTEVIALQLAALPHRNGRQNGP</sequence>
<evidence type="ECO:0000313" key="2">
    <source>
        <dbReference type="EMBL" id="KAK7313052.1"/>
    </source>
</evidence>
<proteinExistence type="predicted"/>
<comment type="caution">
    <text evidence="2">The sequence shown here is derived from an EMBL/GenBank/DDBJ whole genome shotgun (WGS) entry which is preliminary data.</text>
</comment>
<dbReference type="Proteomes" id="UP001367508">
    <property type="component" value="Unassembled WGS sequence"/>
</dbReference>
<name>A0AAN9PWQ0_CANGL</name>
<protein>
    <submittedName>
        <fullName evidence="2">Uncharacterized protein</fullName>
    </submittedName>
</protein>